<keyword evidence="1" id="KW-0472">Membrane</keyword>
<evidence type="ECO:0000313" key="3">
    <source>
        <dbReference type="Proteomes" id="UP001172055"/>
    </source>
</evidence>
<keyword evidence="1" id="KW-1133">Transmembrane helix</keyword>
<accession>A0ABT8MYH8</accession>
<protein>
    <submittedName>
        <fullName evidence="2">Competence type IV pilus minor pilin ComGF</fullName>
    </submittedName>
</protein>
<dbReference type="Proteomes" id="UP001172055">
    <property type="component" value="Unassembled WGS sequence"/>
</dbReference>
<keyword evidence="3" id="KW-1185">Reference proteome</keyword>
<organism evidence="2 3">
    <name type="scientific">Planococcus shixiaomingii</name>
    <dbReference type="NCBI Taxonomy" id="3058393"/>
    <lineage>
        <taxon>Bacteria</taxon>
        <taxon>Bacillati</taxon>
        <taxon>Bacillota</taxon>
        <taxon>Bacilli</taxon>
        <taxon>Bacillales</taxon>
        <taxon>Caryophanaceae</taxon>
        <taxon>Planococcus</taxon>
    </lineage>
</organism>
<sequence length="144" mass="16649">MLEVKMNERGFAFLNSLMDLMVLMLLLPLIVLFFSFVMQFSQALNPKTLEWQLFTEELRVYLHEIDSIEEINNGGGVRIIQKGEEYDIESYLQIIRKQKFRQGHEPMLTGVESCTFKIDGAKLKIRVKFSGGPTEEAEYVLTPP</sequence>
<dbReference type="RefSeq" id="WP_301722426.1">
    <property type="nucleotide sequence ID" value="NZ_JAUJWV010000001.1"/>
</dbReference>
<dbReference type="NCBIfam" id="NF041002">
    <property type="entry name" value="pilin_ComGF"/>
    <property type="match status" value="1"/>
</dbReference>
<dbReference type="InterPro" id="IPR016977">
    <property type="entry name" value="ComGF"/>
</dbReference>
<dbReference type="Pfam" id="PF15980">
    <property type="entry name" value="ComGF"/>
    <property type="match status" value="1"/>
</dbReference>
<gene>
    <name evidence="2" type="primary">comGF</name>
    <name evidence="2" type="ORF">QWY14_01720</name>
</gene>
<dbReference type="EMBL" id="JAUJWV010000001">
    <property type="protein sequence ID" value="MDN7240484.1"/>
    <property type="molecule type" value="Genomic_DNA"/>
</dbReference>
<proteinExistence type="predicted"/>
<evidence type="ECO:0000256" key="1">
    <source>
        <dbReference type="SAM" id="Phobius"/>
    </source>
</evidence>
<reference evidence="2 3" key="1">
    <citation type="submission" date="2023-06" db="EMBL/GenBank/DDBJ databases">
        <title>Novel species in genus Planococcus.</title>
        <authorList>
            <person name="Ning S."/>
        </authorList>
    </citation>
    <scope>NUCLEOTIDE SEQUENCE [LARGE SCALE GENOMIC DNA]</scope>
    <source>
        <strain evidence="2 3">N028</strain>
    </source>
</reference>
<feature type="transmembrane region" description="Helical" evidence="1">
    <location>
        <begin position="20"/>
        <end position="38"/>
    </location>
</feature>
<name>A0ABT8MYH8_9BACL</name>
<evidence type="ECO:0000313" key="2">
    <source>
        <dbReference type="EMBL" id="MDN7240484.1"/>
    </source>
</evidence>
<comment type="caution">
    <text evidence="2">The sequence shown here is derived from an EMBL/GenBank/DDBJ whole genome shotgun (WGS) entry which is preliminary data.</text>
</comment>
<keyword evidence="1" id="KW-0812">Transmembrane</keyword>